<dbReference type="CDD" id="cd06587">
    <property type="entry name" value="VOC"/>
    <property type="match status" value="1"/>
</dbReference>
<protein>
    <submittedName>
        <fullName evidence="2">VOC family protein</fullName>
    </submittedName>
</protein>
<keyword evidence="3" id="KW-1185">Reference proteome</keyword>
<accession>A0A516PYJ0</accession>
<dbReference type="KEGG" id="mik:FOE78_10295"/>
<evidence type="ECO:0000313" key="3">
    <source>
        <dbReference type="Proteomes" id="UP000319263"/>
    </source>
</evidence>
<reference evidence="2 3" key="1">
    <citation type="submission" date="2019-07" db="EMBL/GenBank/DDBJ databases">
        <title>Microlunatus dokdonensis sp. nov. isolated from the rhizospheric soil of the wild plant Elymus tsukushiensis.</title>
        <authorList>
            <person name="Ghim S.-Y."/>
            <person name="Hwang Y.-J."/>
            <person name="Son J.-S."/>
            <person name="Shin J.-H."/>
        </authorList>
    </citation>
    <scope>NUCLEOTIDE SEQUENCE [LARGE SCALE GENOMIC DNA]</scope>
    <source>
        <strain evidence="2 3">KUDC0627</strain>
    </source>
</reference>
<name>A0A516PYJ0_9ACTN</name>
<dbReference type="Gene3D" id="3.10.180.10">
    <property type="entry name" value="2,3-Dihydroxybiphenyl 1,2-Dioxygenase, domain 1"/>
    <property type="match status" value="1"/>
</dbReference>
<evidence type="ECO:0000259" key="1">
    <source>
        <dbReference type="Pfam" id="PF00903"/>
    </source>
</evidence>
<dbReference type="AlphaFoldDB" id="A0A516PYJ0"/>
<proteinExistence type="predicted"/>
<dbReference type="InterPro" id="IPR029068">
    <property type="entry name" value="Glyas_Bleomycin-R_OHBP_Dase"/>
</dbReference>
<dbReference type="Pfam" id="PF00903">
    <property type="entry name" value="Glyoxalase"/>
    <property type="match status" value="1"/>
</dbReference>
<dbReference type="InterPro" id="IPR004360">
    <property type="entry name" value="Glyas_Fos-R_dOase_dom"/>
</dbReference>
<dbReference type="EMBL" id="CP041692">
    <property type="protein sequence ID" value="QDP96237.1"/>
    <property type="molecule type" value="Genomic_DNA"/>
</dbReference>
<dbReference type="OrthoDB" id="5119162at2"/>
<gene>
    <name evidence="2" type="ORF">FOE78_10295</name>
</gene>
<dbReference type="Proteomes" id="UP000319263">
    <property type="component" value="Chromosome"/>
</dbReference>
<feature type="domain" description="Glyoxalase/fosfomycin resistance/dioxygenase" evidence="1">
    <location>
        <begin position="49"/>
        <end position="96"/>
    </location>
</feature>
<evidence type="ECO:0000313" key="2">
    <source>
        <dbReference type="EMBL" id="QDP96237.1"/>
    </source>
</evidence>
<organism evidence="2 3">
    <name type="scientific">Microlunatus elymi</name>
    <dbReference type="NCBI Taxonomy" id="2596828"/>
    <lineage>
        <taxon>Bacteria</taxon>
        <taxon>Bacillati</taxon>
        <taxon>Actinomycetota</taxon>
        <taxon>Actinomycetes</taxon>
        <taxon>Propionibacteriales</taxon>
        <taxon>Propionibacteriaceae</taxon>
        <taxon>Microlunatus</taxon>
    </lineage>
</organism>
<dbReference type="SUPFAM" id="SSF54593">
    <property type="entry name" value="Glyoxalase/Bleomycin resistance protein/Dihydroxybiphenyl dioxygenase"/>
    <property type="match status" value="1"/>
</dbReference>
<sequence length="205" mass="21969">MPERYRSGLSVVLPHPHSAARSAIGRAGATMSLMVLPNSGPAGLLRMVDAVMIAVPDLNAGLAFYRDRLGHQLLWRNDSIGQAGLRCPDSATEIVLSTRLPAEPNWLVESADDAAKLIIMAVGRSVRRWTFRSAESPWWPIRSGIAWCCRARAGTTPAARSADDHARSRVRAADQPRKIGLVIAAIGPKGSGTPAGSGCRTSRRT</sequence>